<keyword evidence="1" id="KW-0472">Membrane</keyword>
<reference evidence="3 4" key="1">
    <citation type="submission" date="2020-02" db="EMBL/GenBank/DDBJ databases">
        <authorList>
            <person name="Zheng R.K."/>
            <person name="Sun C.M."/>
        </authorList>
    </citation>
    <scope>NUCLEOTIDE SEQUENCE [LARGE SCALE GENOMIC DNA]</scope>
    <source>
        <strain evidence="4">zrk23</strain>
    </source>
</reference>
<evidence type="ECO:0000256" key="1">
    <source>
        <dbReference type="SAM" id="Phobius"/>
    </source>
</evidence>
<dbReference type="InterPro" id="IPR007492">
    <property type="entry name" value="LytTR_DNA-bd_dom"/>
</dbReference>
<keyword evidence="1" id="KW-0812">Transmembrane</keyword>
<dbReference type="Pfam" id="PF04397">
    <property type="entry name" value="LytTR"/>
    <property type="match status" value="1"/>
</dbReference>
<organism evidence="3 4">
    <name type="scientific">Stakelama tenebrarum</name>
    <dbReference type="NCBI Taxonomy" id="2711215"/>
    <lineage>
        <taxon>Bacteria</taxon>
        <taxon>Pseudomonadati</taxon>
        <taxon>Pseudomonadota</taxon>
        <taxon>Alphaproteobacteria</taxon>
        <taxon>Sphingomonadales</taxon>
        <taxon>Sphingomonadaceae</taxon>
        <taxon>Stakelama</taxon>
    </lineage>
</organism>
<dbReference type="SMART" id="SM00850">
    <property type="entry name" value="LytTR"/>
    <property type="match status" value="1"/>
</dbReference>
<dbReference type="Proteomes" id="UP000501568">
    <property type="component" value="Chromosome"/>
</dbReference>
<dbReference type="AlphaFoldDB" id="A0A6G6Y9X2"/>
<dbReference type="PROSITE" id="PS50930">
    <property type="entry name" value="HTH_LYTTR"/>
    <property type="match status" value="1"/>
</dbReference>
<dbReference type="PIRSF" id="PIRSF031767">
    <property type="entry name" value="MHYE_LytTR"/>
    <property type="match status" value="1"/>
</dbReference>
<gene>
    <name evidence="3" type="ORF">G5C33_17330</name>
</gene>
<dbReference type="InterPro" id="IPR012379">
    <property type="entry name" value="LytTR_MHYE"/>
</dbReference>
<protein>
    <submittedName>
        <fullName evidence="3">LytTR family transcriptional regulator</fullName>
    </submittedName>
</protein>
<sequence length="271" mass="29302">MTAREAGTSGGSRGTSGGWIAAVLFVALTAIHLVVNALSQRSDFDSEPAHHIWLWEASSALGWCLLAWPIWHAVALLRPPRAGWPAAVGAHLALSVAASAIHVAVMVALRKAVYAGWGETYVFADNLPASLIYEYRKDLLTYVQIAASFGLIRWIAESRIVPIAREQTAPAPVLEIADGAVTHRVPVAEIDWAASAGNYVEIGRGERTLLHRSTLTALADRLGEDFVRIHRGRLVRRAAVARIETDRSGDFTVTLAGGQTLRGSRRYRGGL</sequence>
<feature type="transmembrane region" description="Helical" evidence="1">
    <location>
        <begin position="19"/>
        <end position="39"/>
    </location>
</feature>
<dbReference type="Gene3D" id="2.40.50.1020">
    <property type="entry name" value="LytTr DNA-binding domain"/>
    <property type="match status" value="1"/>
</dbReference>
<proteinExistence type="predicted"/>
<feature type="transmembrane region" description="Helical" evidence="1">
    <location>
        <begin position="83"/>
        <end position="109"/>
    </location>
</feature>
<dbReference type="GO" id="GO:0000156">
    <property type="term" value="F:phosphorelay response regulator activity"/>
    <property type="evidence" value="ECO:0007669"/>
    <property type="project" value="InterPro"/>
</dbReference>
<feature type="domain" description="HTH LytTR-type" evidence="2">
    <location>
        <begin position="174"/>
        <end position="271"/>
    </location>
</feature>
<name>A0A6G6Y9X2_9SPHN</name>
<dbReference type="EMBL" id="CP049109">
    <property type="protein sequence ID" value="QIG81373.1"/>
    <property type="molecule type" value="Genomic_DNA"/>
</dbReference>
<accession>A0A6G6Y9X2</accession>
<keyword evidence="1" id="KW-1133">Transmembrane helix</keyword>
<evidence type="ECO:0000313" key="3">
    <source>
        <dbReference type="EMBL" id="QIG81373.1"/>
    </source>
</evidence>
<keyword evidence="4" id="KW-1185">Reference proteome</keyword>
<dbReference type="GO" id="GO:0003677">
    <property type="term" value="F:DNA binding"/>
    <property type="evidence" value="ECO:0007669"/>
    <property type="project" value="InterPro"/>
</dbReference>
<evidence type="ECO:0000313" key="4">
    <source>
        <dbReference type="Proteomes" id="UP000501568"/>
    </source>
</evidence>
<dbReference type="KEGG" id="spzr:G5C33_17330"/>
<dbReference type="RefSeq" id="WP_165328299.1">
    <property type="nucleotide sequence ID" value="NZ_CP049109.1"/>
</dbReference>
<dbReference type="InterPro" id="IPR046947">
    <property type="entry name" value="LytR-like"/>
</dbReference>
<evidence type="ECO:0000259" key="2">
    <source>
        <dbReference type="PROSITE" id="PS50930"/>
    </source>
</evidence>
<dbReference type="PANTHER" id="PTHR37299:SF1">
    <property type="entry name" value="STAGE 0 SPORULATION PROTEIN A HOMOLOG"/>
    <property type="match status" value="1"/>
</dbReference>
<dbReference type="PANTHER" id="PTHR37299">
    <property type="entry name" value="TRANSCRIPTIONAL REGULATOR-RELATED"/>
    <property type="match status" value="1"/>
</dbReference>
<feature type="transmembrane region" description="Helical" evidence="1">
    <location>
        <begin position="51"/>
        <end position="71"/>
    </location>
</feature>